<dbReference type="GO" id="GO:0016616">
    <property type="term" value="F:oxidoreductase activity, acting on the CH-OH group of donors, NAD or NADP as acceptor"/>
    <property type="evidence" value="ECO:0007669"/>
    <property type="project" value="TreeGrafter"/>
</dbReference>
<keyword evidence="2" id="KW-1185">Reference proteome</keyword>
<reference evidence="1" key="1">
    <citation type="submission" date="2021-03" db="EMBL/GenBank/DDBJ databases">
        <title>Antimicrobial resistance genes in bacteria isolated from Japanese honey, and their potential for conferring macrolide and lincosamide resistance in the American foulbrood pathogen Paenibacillus larvae.</title>
        <authorList>
            <person name="Okamoto M."/>
            <person name="Kumagai M."/>
            <person name="Kanamori H."/>
            <person name="Takamatsu D."/>
        </authorList>
    </citation>
    <scope>NUCLEOTIDE SEQUENCE</scope>
    <source>
        <strain evidence="1">J40TS1</strain>
    </source>
</reference>
<dbReference type="Proteomes" id="UP000683139">
    <property type="component" value="Unassembled WGS sequence"/>
</dbReference>
<evidence type="ECO:0000313" key="2">
    <source>
        <dbReference type="Proteomes" id="UP000683139"/>
    </source>
</evidence>
<dbReference type="PRINTS" id="PR00081">
    <property type="entry name" value="GDHRDH"/>
</dbReference>
<dbReference type="Gene3D" id="3.40.50.720">
    <property type="entry name" value="NAD(P)-binding Rossmann-like Domain"/>
    <property type="match status" value="1"/>
</dbReference>
<name>A0A920CZC0_9BACL</name>
<dbReference type="PANTHER" id="PTHR45458:SF1">
    <property type="entry name" value="SHORT CHAIN DEHYDROGENASE"/>
    <property type="match status" value="1"/>
</dbReference>
<dbReference type="SUPFAM" id="SSF51735">
    <property type="entry name" value="NAD(P)-binding Rossmann-fold domains"/>
    <property type="match status" value="1"/>
</dbReference>
<dbReference type="InterPro" id="IPR036291">
    <property type="entry name" value="NAD(P)-bd_dom_sf"/>
</dbReference>
<protein>
    <submittedName>
        <fullName evidence="1">Short-chain dehydrogenase</fullName>
    </submittedName>
</protein>
<organism evidence="1 2">
    <name type="scientific">Paenibacillus montaniterrae</name>
    <dbReference type="NCBI Taxonomy" id="429341"/>
    <lineage>
        <taxon>Bacteria</taxon>
        <taxon>Bacillati</taxon>
        <taxon>Bacillota</taxon>
        <taxon>Bacilli</taxon>
        <taxon>Bacillales</taxon>
        <taxon>Paenibacillaceae</taxon>
        <taxon>Paenibacillus</taxon>
    </lineage>
</organism>
<gene>
    <name evidence="1" type="ORF">J40TS1_43830</name>
</gene>
<dbReference type="EMBL" id="BOSE01000010">
    <property type="protein sequence ID" value="GIP18741.1"/>
    <property type="molecule type" value="Genomic_DNA"/>
</dbReference>
<dbReference type="AlphaFoldDB" id="A0A920CZC0"/>
<proteinExistence type="predicted"/>
<evidence type="ECO:0000313" key="1">
    <source>
        <dbReference type="EMBL" id="GIP18741.1"/>
    </source>
</evidence>
<dbReference type="Pfam" id="PF00106">
    <property type="entry name" value="adh_short"/>
    <property type="match status" value="1"/>
</dbReference>
<dbReference type="RefSeq" id="WP_213519397.1">
    <property type="nucleotide sequence ID" value="NZ_BOSE01000010.1"/>
</dbReference>
<dbReference type="InterPro" id="IPR002347">
    <property type="entry name" value="SDR_fam"/>
</dbReference>
<accession>A0A920CZC0</accession>
<comment type="caution">
    <text evidence="1">The sequence shown here is derived from an EMBL/GenBank/DDBJ whole genome shotgun (WGS) entry which is preliminary data.</text>
</comment>
<dbReference type="InterPro" id="IPR052184">
    <property type="entry name" value="SDR_enzymes"/>
</dbReference>
<sequence length="234" mass="26224">MSIFITGANRGLGLQLLLECLRKNYHVYATVRHEQAREQLLQEVESSGLNAEQLTTFICDVRNEDDIEKIAQYFKASNIKLTSIMNSAAVLEARNTPIEQLDMKDVVLSFDVNLYGPMRVVKHLLPHLAREKASIINISSEAGSIQHAYGGDYPYSLSKCALNLFSEQLKRVLAQEDVQVWSIHPGWMHTDMGGPSAPLSPQESAQHIVSIIERKIAVDSELAFINYKGEPMKI</sequence>
<dbReference type="PANTHER" id="PTHR45458">
    <property type="entry name" value="SHORT-CHAIN DEHYDROGENASE/REDUCTASE SDR"/>
    <property type="match status" value="1"/>
</dbReference>